<comment type="caution">
    <text evidence="1">The sequence shown here is derived from an EMBL/GenBank/DDBJ whole genome shotgun (WGS) entry which is preliminary data.</text>
</comment>
<keyword evidence="2" id="KW-1185">Reference proteome</keyword>
<evidence type="ECO:0000313" key="1">
    <source>
        <dbReference type="EMBL" id="MET3617581.1"/>
    </source>
</evidence>
<accession>A0ABV2J9Y2</accession>
<sequence>MKWKKYLILIAAFLIAIFSYYKFNTYPKKIVASALYSVETRAISAIDDYFEGLELGQMYNKIKADGDATFSILIDKGIFYRQQWNYISTTDVTNKSKYLYKKYRRGTNYEEVHEEKVINNEVYIIDPEYAPNVFYIDRNTMKSLSENSTALEDLGYDTNKPNLFEPPLSLSEQNNELKKYVKEEWNDVLRSTKVRTTDTYKYQIVLDSKKFKSLVDKVFEFYSTRDDFSYERIAEFLNKTKMKLDLDLINRDKLKLYLITDEDGNLKKLYSKDLLYFLDMDDGLSIHLPDLHMKLKRDDSQYYNTIAGYIDSTHIRMSYYPIEQNLIYRDNNNILIKANFINVYKGRSFNLTSDIKGSLINHINFNLYTKPKDISRDKDTIEVLKLNQKQWNHLKNKRKIDNAG</sequence>
<evidence type="ECO:0000313" key="2">
    <source>
        <dbReference type="Proteomes" id="UP001549162"/>
    </source>
</evidence>
<organism evidence="1 2">
    <name type="scientific">Peptoniphilus olsenii</name>
    <dbReference type="NCBI Taxonomy" id="411570"/>
    <lineage>
        <taxon>Bacteria</taxon>
        <taxon>Bacillati</taxon>
        <taxon>Bacillota</taxon>
        <taxon>Tissierellia</taxon>
        <taxon>Tissierellales</taxon>
        <taxon>Peptoniphilaceae</taxon>
        <taxon>Peptoniphilus</taxon>
    </lineage>
</organism>
<dbReference type="Proteomes" id="UP001549162">
    <property type="component" value="Unassembled WGS sequence"/>
</dbReference>
<gene>
    <name evidence="1" type="ORF">ABID14_001215</name>
</gene>
<dbReference type="RefSeq" id="WP_354368174.1">
    <property type="nucleotide sequence ID" value="NZ_JBEPMA010000006.1"/>
</dbReference>
<proteinExistence type="predicted"/>
<dbReference type="EMBL" id="JBEPMA010000006">
    <property type="protein sequence ID" value="MET3617581.1"/>
    <property type="molecule type" value="Genomic_DNA"/>
</dbReference>
<reference evidence="1 2" key="1">
    <citation type="submission" date="2024-06" db="EMBL/GenBank/DDBJ databases">
        <title>Genomic Encyclopedia of Type Strains, Phase IV (KMG-IV): sequencing the most valuable type-strain genomes for metagenomic binning, comparative biology and taxonomic classification.</title>
        <authorList>
            <person name="Goeker M."/>
        </authorList>
    </citation>
    <scope>NUCLEOTIDE SEQUENCE [LARGE SCALE GENOMIC DNA]</scope>
    <source>
        <strain evidence="1 2">DSM 21460</strain>
    </source>
</reference>
<protein>
    <submittedName>
        <fullName evidence="1">Uncharacterized protein</fullName>
    </submittedName>
</protein>
<name>A0ABV2J9Y2_9FIRM</name>